<protein>
    <submittedName>
        <fullName evidence="4">Uncharacterized protein</fullName>
    </submittedName>
</protein>
<keyword evidence="2" id="KW-0677">Repeat</keyword>
<keyword evidence="5" id="KW-1185">Reference proteome</keyword>
<dbReference type="InterPro" id="IPR036322">
    <property type="entry name" value="WD40_repeat_dom_sf"/>
</dbReference>
<evidence type="ECO:0000256" key="2">
    <source>
        <dbReference type="ARBA" id="ARBA00022737"/>
    </source>
</evidence>
<dbReference type="InterPro" id="IPR019775">
    <property type="entry name" value="WD40_repeat_CS"/>
</dbReference>
<evidence type="ECO:0000313" key="4">
    <source>
        <dbReference type="Ensembl" id="ENSOSUP00000003791.1"/>
    </source>
</evidence>
<dbReference type="Ensembl" id="ENSOSUT00000003909.1">
    <property type="protein sequence ID" value="ENSOSUP00000003791.1"/>
    <property type="gene ID" value="ENSOSUG00000002739.1"/>
</dbReference>
<dbReference type="AlphaFoldDB" id="A0A8C8ACZ8"/>
<dbReference type="SUPFAM" id="SSF50978">
    <property type="entry name" value="WD40 repeat-like"/>
    <property type="match status" value="1"/>
</dbReference>
<evidence type="ECO:0000256" key="1">
    <source>
        <dbReference type="ARBA" id="ARBA00022574"/>
    </source>
</evidence>
<evidence type="ECO:0000313" key="5">
    <source>
        <dbReference type="Proteomes" id="UP000694552"/>
    </source>
</evidence>
<keyword evidence="1 3" id="KW-0853">WD repeat</keyword>
<organism evidence="4 5">
    <name type="scientific">Otus sunia</name>
    <name type="common">Oriental scops-owl</name>
    <dbReference type="NCBI Taxonomy" id="257818"/>
    <lineage>
        <taxon>Eukaryota</taxon>
        <taxon>Metazoa</taxon>
        <taxon>Chordata</taxon>
        <taxon>Craniata</taxon>
        <taxon>Vertebrata</taxon>
        <taxon>Euteleostomi</taxon>
        <taxon>Archelosauria</taxon>
        <taxon>Archosauria</taxon>
        <taxon>Dinosauria</taxon>
        <taxon>Saurischia</taxon>
        <taxon>Theropoda</taxon>
        <taxon>Coelurosauria</taxon>
        <taxon>Aves</taxon>
        <taxon>Neognathae</taxon>
        <taxon>Neoaves</taxon>
        <taxon>Telluraves</taxon>
        <taxon>Strigiformes</taxon>
        <taxon>Strigidae</taxon>
        <taxon>Otus</taxon>
    </lineage>
</organism>
<dbReference type="Pfam" id="PF00400">
    <property type="entry name" value="WD40"/>
    <property type="match status" value="1"/>
</dbReference>
<proteinExistence type="predicted"/>
<reference evidence="4" key="1">
    <citation type="submission" date="2025-08" db="UniProtKB">
        <authorList>
            <consortium name="Ensembl"/>
        </authorList>
    </citation>
    <scope>IDENTIFICATION</scope>
</reference>
<dbReference type="Proteomes" id="UP000694552">
    <property type="component" value="Unplaced"/>
</dbReference>
<evidence type="ECO:0000256" key="3">
    <source>
        <dbReference type="PROSITE-ProRule" id="PRU00221"/>
    </source>
</evidence>
<name>A0A8C8ACZ8_9STRI</name>
<dbReference type="InterPro" id="IPR001680">
    <property type="entry name" value="WD40_rpt"/>
</dbReference>
<sequence length="63" mass="6856">MISLLEVRICSSGSMLKSQNISVCFNPKGNCILTASSDKTARLWDAATGHCLQILEGHTDEIF</sequence>
<dbReference type="PROSITE" id="PS00678">
    <property type="entry name" value="WD_REPEATS_1"/>
    <property type="match status" value="1"/>
</dbReference>
<dbReference type="PROSITE" id="PS50082">
    <property type="entry name" value="WD_REPEATS_2"/>
    <property type="match status" value="1"/>
</dbReference>
<feature type="repeat" description="WD" evidence="3">
    <location>
        <begin position="22"/>
        <end position="54"/>
    </location>
</feature>
<dbReference type="InterPro" id="IPR015943">
    <property type="entry name" value="WD40/YVTN_repeat-like_dom_sf"/>
</dbReference>
<dbReference type="SMART" id="SM00320">
    <property type="entry name" value="WD40"/>
    <property type="match status" value="1"/>
</dbReference>
<dbReference type="Gene3D" id="2.130.10.10">
    <property type="entry name" value="YVTN repeat-like/Quinoprotein amine dehydrogenase"/>
    <property type="match status" value="1"/>
</dbReference>
<accession>A0A8C8ACZ8</accession>
<reference evidence="4" key="2">
    <citation type="submission" date="2025-09" db="UniProtKB">
        <authorList>
            <consortium name="Ensembl"/>
        </authorList>
    </citation>
    <scope>IDENTIFICATION</scope>
</reference>